<evidence type="ECO:0008006" key="4">
    <source>
        <dbReference type="Google" id="ProtNLM"/>
    </source>
</evidence>
<proteinExistence type="predicted"/>
<comment type="caution">
    <text evidence="2">The sequence shown here is derived from an EMBL/GenBank/DDBJ whole genome shotgun (WGS) entry which is preliminary data.</text>
</comment>
<feature type="signal peptide" evidence="1">
    <location>
        <begin position="1"/>
        <end position="21"/>
    </location>
</feature>
<evidence type="ECO:0000313" key="2">
    <source>
        <dbReference type="EMBL" id="MPY30815.1"/>
    </source>
</evidence>
<accession>A0A5N8VA28</accession>
<feature type="chain" id="PRO_5039708095" description="Secreted protein" evidence="1">
    <location>
        <begin position="22"/>
        <end position="246"/>
    </location>
</feature>
<reference evidence="2 3" key="1">
    <citation type="submission" date="2019-07" db="EMBL/GenBank/DDBJ databases">
        <title>New species of Amycolatopsis and Streptomyces.</title>
        <authorList>
            <person name="Duangmal K."/>
            <person name="Teo W.F.A."/>
            <person name="Lipun K."/>
        </authorList>
    </citation>
    <scope>NUCLEOTIDE SEQUENCE [LARGE SCALE GENOMIC DNA]</scope>
    <source>
        <strain evidence="2 3">NBRC 109810</strain>
    </source>
</reference>
<keyword evidence="3" id="KW-1185">Reference proteome</keyword>
<dbReference type="EMBL" id="VJZD01000014">
    <property type="protein sequence ID" value="MPY30815.1"/>
    <property type="molecule type" value="Genomic_DNA"/>
</dbReference>
<gene>
    <name evidence="2" type="ORF">FNH09_05660</name>
</gene>
<sequence>MRKGRIAAVAGCVLLAGVVVAGVGYTVVTVDGADRDAGAAVWKFPESPAEKKQTTAQRGLAATLVPYGTDGWSKGPDIGEFGADAQLSGAQATALRKQALGDLPRTQRKRLEKQIDKQPTTAMAMRSYYNHKVDPYNNDDVFTVRIVLAQMDSKAAVRERSTFQNEFLDALHVFRKGPEIKGHKDTKCFLPPKGADDDLDSMYCSGYVGDVLVTVTADGVKPLDAKGVAALLSTQLDRIAEPGKAI</sequence>
<keyword evidence="1" id="KW-0732">Signal</keyword>
<evidence type="ECO:0000313" key="3">
    <source>
        <dbReference type="Proteomes" id="UP000325849"/>
    </source>
</evidence>
<dbReference type="OrthoDB" id="3853749at2"/>
<evidence type="ECO:0000256" key="1">
    <source>
        <dbReference type="SAM" id="SignalP"/>
    </source>
</evidence>
<name>A0A5N8VA28_9ACTN</name>
<dbReference type="Proteomes" id="UP000325849">
    <property type="component" value="Unassembled WGS sequence"/>
</dbReference>
<dbReference type="AlphaFoldDB" id="A0A5N8VA28"/>
<protein>
    <recommendedName>
        <fullName evidence="4">Secreted protein</fullName>
    </recommendedName>
</protein>
<organism evidence="2 3">
    <name type="scientific">Streptomyces adustus</name>
    <dbReference type="NCBI Taxonomy" id="1609272"/>
    <lineage>
        <taxon>Bacteria</taxon>
        <taxon>Bacillati</taxon>
        <taxon>Actinomycetota</taxon>
        <taxon>Actinomycetes</taxon>
        <taxon>Kitasatosporales</taxon>
        <taxon>Streptomycetaceae</taxon>
        <taxon>Streptomyces</taxon>
    </lineage>
</organism>